<comment type="caution">
    <text evidence="2">The sequence shown here is derived from an EMBL/GenBank/DDBJ whole genome shotgun (WGS) entry which is preliminary data.</text>
</comment>
<keyword evidence="3" id="KW-1185">Reference proteome</keyword>
<evidence type="ECO:0000313" key="2">
    <source>
        <dbReference type="EMBL" id="KAI5316060.1"/>
    </source>
</evidence>
<protein>
    <submittedName>
        <fullName evidence="2">Uncharacterized protein</fullName>
    </submittedName>
</protein>
<evidence type="ECO:0000256" key="1">
    <source>
        <dbReference type="ARBA" id="ARBA00007626"/>
    </source>
</evidence>
<dbReference type="Proteomes" id="UP001054821">
    <property type="component" value="Chromosome 8"/>
</dbReference>
<evidence type="ECO:0000313" key="3">
    <source>
        <dbReference type="Proteomes" id="UP001054821"/>
    </source>
</evidence>
<accession>A0AAD4YP02</accession>
<sequence>MKRVWKLSDAAQSELLCRHRCSSKTKTLPPYNLTLTNSPNYRFTRDVNAQNHSSSSPSSSSPTSFPSIIGLFIDKPSPQDLRAREDLVHKVTQLRDELVQNIGDSDEFVRVLEEKGSSFFSSYGNGYAVVELMNQLRSWPHLAVEVFYWRRKQSILDDSNCIKHSASHCEWFITSIRRNRGSTLFTESVHYFIDQVYQTAECLWKSK</sequence>
<dbReference type="PANTHER" id="PTHR47874">
    <property type="entry name" value="EXPRESSED PROTEIN"/>
    <property type="match status" value="1"/>
</dbReference>
<dbReference type="AlphaFoldDB" id="A0AAD4YP02"/>
<dbReference type="InterPro" id="IPR044179">
    <property type="entry name" value="PPR5-like"/>
</dbReference>
<gene>
    <name evidence="2" type="ORF">L3X38_045236</name>
</gene>
<organism evidence="2 3">
    <name type="scientific">Prunus dulcis</name>
    <name type="common">Almond</name>
    <name type="synonym">Amygdalus dulcis</name>
    <dbReference type="NCBI Taxonomy" id="3755"/>
    <lineage>
        <taxon>Eukaryota</taxon>
        <taxon>Viridiplantae</taxon>
        <taxon>Streptophyta</taxon>
        <taxon>Embryophyta</taxon>
        <taxon>Tracheophyta</taxon>
        <taxon>Spermatophyta</taxon>
        <taxon>Magnoliopsida</taxon>
        <taxon>eudicotyledons</taxon>
        <taxon>Gunneridae</taxon>
        <taxon>Pentapetalae</taxon>
        <taxon>rosids</taxon>
        <taxon>fabids</taxon>
        <taxon>Rosales</taxon>
        <taxon>Rosaceae</taxon>
        <taxon>Amygdaloideae</taxon>
        <taxon>Amygdaleae</taxon>
        <taxon>Prunus</taxon>
    </lineage>
</organism>
<dbReference type="GO" id="GO:0003729">
    <property type="term" value="F:mRNA binding"/>
    <property type="evidence" value="ECO:0007669"/>
    <property type="project" value="InterPro"/>
</dbReference>
<dbReference type="PANTHER" id="PTHR47874:SF1">
    <property type="entry name" value="OS05G0407900 PROTEIN"/>
    <property type="match status" value="1"/>
</dbReference>
<dbReference type="EMBL" id="JAJFAZ020000008">
    <property type="protein sequence ID" value="KAI5316060.1"/>
    <property type="molecule type" value="Genomic_DNA"/>
</dbReference>
<proteinExistence type="inferred from homology"/>
<reference evidence="2 3" key="1">
    <citation type="journal article" date="2022" name="G3 (Bethesda)">
        <title>Whole-genome sequence and methylome profiling of the almond [Prunus dulcis (Mill.) D.A. Webb] cultivar 'Nonpareil'.</title>
        <authorList>
            <person name="D'Amico-Willman K.M."/>
            <person name="Ouma W.Z."/>
            <person name="Meulia T."/>
            <person name="Sideli G.M."/>
            <person name="Gradziel T.M."/>
            <person name="Fresnedo-Ramirez J."/>
        </authorList>
    </citation>
    <scope>NUCLEOTIDE SEQUENCE [LARGE SCALE GENOMIC DNA]</scope>
    <source>
        <strain evidence="2">Clone GOH B32 T37-40</strain>
    </source>
</reference>
<comment type="similarity">
    <text evidence="1">Belongs to the PPR family. P subfamily.</text>
</comment>
<name>A0AAD4YP02_PRUDU</name>